<name>A0A0K2VE00_LEPSM</name>
<evidence type="ECO:0000313" key="1">
    <source>
        <dbReference type="EMBL" id="CDW48704.1"/>
    </source>
</evidence>
<protein>
    <submittedName>
        <fullName evidence="1">Uncharacterized protein</fullName>
    </submittedName>
</protein>
<dbReference type="AlphaFoldDB" id="A0A0K2VE00"/>
<accession>A0A0K2VE00</accession>
<proteinExistence type="predicted"/>
<dbReference type="EMBL" id="HACA01031343">
    <property type="protein sequence ID" value="CDW48704.1"/>
    <property type="molecule type" value="Transcribed_RNA"/>
</dbReference>
<organism evidence="1">
    <name type="scientific">Lepeophtheirus salmonis</name>
    <name type="common">Salmon louse</name>
    <name type="synonym">Caligus salmonis</name>
    <dbReference type="NCBI Taxonomy" id="72036"/>
    <lineage>
        <taxon>Eukaryota</taxon>
        <taxon>Metazoa</taxon>
        <taxon>Ecdysozoa</taxon>
        <taxon>Arthropoda</taxon>
        <taxon>Crustacea</taxon>
        <taxon>Multicrustacea</taxon>
        <taxon>Hexanauplia</taxon>
        <taxon>Copepoda</taxon>
        <taxon>Siphonostomatoida</taxon>
        <taxon>Caligidae</taxon>
        <taxon>Lepeophtheirus</taxon>
    </lineage>
</organism>
<sequence>MQQNLLEANLAVEKLSGAKMFAAKLIGNILTLMFRIQLSLGPIFTNLISFYTKLVS</sequence>
<reference evidence="1" key="1">
    <citation type="submission" date="2014-05" db="EMBL/GenBank/DDBJ databases">
        <authorList>
            <person name="Chronopoulou M."/>
        </authorList>
    </citation>
    <scope>NUCLEOTIDE SEQUENCE</scope>
    <source>
        <tissue evidence="1">Whole organism</tissue>
    </source>
</reference>